<dbReference type="EMBL" id="CP002606">
    <property type="protein sequence ID" value="AEA34446.1"/>
    <property type="molecule type" value="Genomic_DNA"/>
</dbReference>
<keyword evidence="1 4" id="KW-0808">Transferase</keyword>
<gene>
    <name evidence="4" type="ordered locus">Hipma_1490</name>
</gene>
<evidence type="ECO:0000259" key="3">
    <source>
        <dbReference type="PROSITE" id="PS51186"/>
    </source>
</evidence>
<dbReference type="RefSeq" id="WP_013682475.1">
    <property type="nucleotide sequence ID" value="NC_015318.1"/>
</dbReference>
<reference evidence="4 5" key="1">
    <citation type="journal article" date="2011" name="Stand. Genomic Sci.">
        <title>Complete genome sequence of the thermophilic sulfur-reducer Hippea maritima type strain (MH(2)).</title>
        <authorList>
            <person name="Huntemann M."/>
            <person name="Lu M."/>
            <person name="Nolan M."/>
            <person name="Lapidus A."/>
            <person name="Lucas S."/>
            <person name="Hammon N."/>
            <person name="Deshpande S."/>
            <person name="Cheng J.F."/>
            <person name="Tapia R."/>
            <person name="Han C."/>
            <person name="Goodwin L."/>
            <person name="Pitluck S."/>
            <person name="Liolios K."/>
            <person name="Pagani I."/>
            <person name="Ivanova N."/>
            <person name="Ovchinikova G."/>
            <person name="Pati A."/>
            <person name="Chen A."/>
            <person name="Palaniappan K."/>
            <person name="Land M."/>
            <person name="Hauser L."/>
            <person name="Jeffries C.D."/>
            <person name="Detter J.C."/>
            <person name="Brambilla E.M."/>
            <person name="Rohde M."/>
            <person name="Spring S."/>
            <person name="Goker M."/>
            <person name="Woyke T."/>
            <person name="Bristow J."/>
            <person name="Eisen J.A."/>
            <person name="Markowitz V."/>
            <person name="Hugenholtz P."/>
            <person name="Kyrpides N.C."/>
            <person name="Klenk H.P."/>
            <person name="Mavromatis K."/>
        </authorList>
    </citation>
    <scope>NUCLEOTIDE SEQUENCE [LARGE SCALE GENOMIC DNA]</scope>
    <source>
        <strain evidence="5">ATCC 700847 / DSM 10411 / MH2</strain>
    </source>
</reference>
<dbReference type="InterPro" id="IPR000182">
    <property type="entry name" value="GNAT_dom"/>
</dbReference>
<keyword evidence="2" id="KW-0012">Acyltransferase</keyword>
<dbReference type="PROSITE" id="PS51186">
    <property type="entry name" value="GNAT"/>
    <property type="match status" value="1"/>
</dbReference>
<dbReference type="eggNOG" id="COG1246">
    <property type="taxonomic scope" value="Bacteria"/>
</dbReference>
<dbReference type="HOGENOM" id="CLU_119519_0_0_7"/>
<dbReference type="NCBIfam" id="NF005840">
    <property type="entry name" value="PRK07757.1"/>
    <property type="match status" value="1"/>
</dbReference>
<evidence type="ECO:0000256" key="1">
    <source>
        <dbReference type="ARBA" id="ARBA00022679"/>
    </source>
</evidence>
<dbReference type="InterPro" id="IPR016181">
    <property type="entry name" value="Acyl_CoA_acyltransferase"/>
</dbReference>
<reference evidence="5" key="2">
    <citation type="submission" date="2011-03" db="EMBL/GenBank/DDBJ databases">
        <title>The complete genome of Hippea maritima DSM 10411.</title>
        <authorList>
            <consortium name="US DOE Joint Genome Institute (JGI-PGF)"/>
            <person name="Lucas S."/>
            <person name="Copeland A."/>
            <person name="Lapidus A."/>
            <person name="Bruce D."/>
            <person name="Goodwin L."/>
            <person name="Pitluck S."/>
            <person name="Peters L."/>
            <person name="Kyrpides N."/>
            <person name="Mavromatis K."/>
            <person name="Pagani I."/>
            <person name="Ivanova N."/>
            <person name="Mikhailova N."/>
            <person name="Lu M."/>
            <person name="Detter J.C."/>
            <person name="Tapia R."/>
            <person name="Han C."/>
            <person name="Land M."/>
            <person name="Hauser L."/>
            <person name="Markowitz V."/>
            <person name="Cheng J.-F."/>
            <person name="Hugenholtz P."/>
            <person name="Woyke T."/>
            <person name="Wu D."/>
            <person name="Spring S."/>
            <person name="Schroeder M."/>
            <person name="Brambilla E."/>
            <person name="Klenk H.-P."/>
            <person name="Eisen J.A."/>
        </authorList>
    </citation>
    <scope>NUCLEOTIDE SEQUENCE [LARGE SCALE GENOMIC DNA]</scope>
    <source>
        <strain evidence="5">ATCC 700847 / DSM 10411 / MH2</strain>
    </source>
</reference>
<feature type="domain" description="N-acetyltransferase" evidence="3">
    <location>
        <begin position="1"/>
        <end position="152"/>
    </location>
</feature>
<protein>
    <submittedName>
        <fullName evidence="4">GCN5-related N-acetyltransferase</fullName>
    </submittedName>
</protein>
<dbReference type="GO" id="GO:0004042">
    <property type="term" value="F:L-glutamate N-acetyltransferase activity"/>
    <property type="evidence" value="ECO:0007669"/>
    <property type="project" value="InterPro"/>
</dbReference>
<dbReference type="Gene3D" id="3.40.630.30">
    <property type="match status" value="1"/>
</dbReference>
<dbReference type="SUPFAM" id="SSF55729">
    <property type="entry name" value="Acyl-CoA N-acyltransferases (Nat)"/>
    <property type="match status" value="1"/>
</dbReference>
<evidence type="ECO:0000313" key="4">
    <source>
        <dbReference type="EMBL" id="AEA34446.1"/>
    </source>
</evidence>
<dbReference type="GO" id="GO:0005737">
    <property type="term" value="C:cytoplasm"/>
    <property type="evidence" value="ECO:0007669"/>
    <property type="project" value="InterPro"/>
</dbReference>
<accession>F2LTS0</accession>
<dbReference type="KEGG" id="hmr:Hipma_1490"/>
<evidence type="ECO:0000256" key="2">
    <source>
        <dbReference type="ARBA" id="ARBA00023315"/>
    </source>
</evidence>
<evidence type="ECO:0000313" key="5">
    <source>
        <dbReference type="Proteomes" id="UP000008139"/>
    </source>
</evidence>
<name>F2LTS0_HIPMA</name>
<dbReference type="PANTHER" id="PTHR30602">
    <property type="entry name" value="AMINO-ACID ACETYLTRANSFERASE"/>
    <property type="match status" value="1"/>
</dbReference>
<dbReference type="Proteomes" id="UP000008139">
    <property type="component" value="Chromosome"/>
</dbReference>
<dbReference type="InterPro" id="IPR010167">
    <property type="entry name" value="NH2A_AcTrfase"/>
</dbReference>
<keyword evidence="5" id="KW-1185">Reference proteome</keyword>
<organism evidence="4 5">
    <name type="scientific">Hippea maritima (strain ATCC 700847 / DSM 10411 / MH2)</name>
    <dbReference type="NCBI Taxonomy" id="760142"/>
    <lineage>
        <taxon>Bacteria</taxon>
        <taxon>Pseudomonadati</taxon>
        <taxon>Campylobacterota</taxon>
        <taxon>Desulfurellia</taxon>
        <taxon>Desulfurellales</taxon>
        <taxon>Hippeaceae</taxon>
        <taxon>Hippea</taxon>
    </lineage>
</organism>
<dbReference type="InParanoid" id="F2LTS0"/>
<sequence>MEVVKPTLLDVDELYNLIDYFAKKGDILKRSKENIAERIREFVCIKEDNSIVAASSLRLYYPFLAEVRTIVVRENYQNRHLGSKLVEISLEEARSLGVKNVFALTFKKEFFLKLGFVEIDKKELPSKKVWEDCVNCPYFPSCKEEAVIISLT</sequence>
<dbReference type="STRING" id="760142.Hipma_1490"/>
<dbReference type="Pfam" id="PF00583">
    <property type="entry name" value="Acetyltransf_1"/>
    <property type="match status" value="1"/>
</dbReference>
<proteinExistence type="predicted"/>
<dbReference type="PANTHER" id="PTHR30602:SF12">
    <property type="entry name" value="AMINO-ACID ACETYLTRANSFERASE NAGS1, CHLOROPLASTIC-RELATED"/>
    <property type="match status" value="1"/>
</dbReference>
<dbReference type="GO" id="GO:0006526">
    <property type="term" value="P:L-arginine biosynthetic process"/>
    <property type="evidence" value="ECO:0007669"/>
    <property type="project" value="InterPro"/>
</dbReference>
<dbReference type="CDD" id="cd04301">
    <property type="entry name" value="NAT_SF"/>
    <property type="match status" value="1"/>
</dbReference>
<dbReference type="OrthoDB" id="9793138at2"/>
<dbReference type="AlphaFoldDB" id="F2LTS0"/>